<keyword evidence="1" id="KW-1133">Transmembrane helix</keyword>
<organism evidence="2 3">
    <name type="scientific">Cyclotella cryptica</name>
    <dbReference type="NCBI Taxonomy" id="29204"/>
    <lineage>
        <taxon>Eukaryota</taxon>
        <taxon>Sar</taxon>
        <taxon>Stramenopiles</taxon>
        <taxon>Ochrophyta</taxon>
        <taxon>Bacillariophyta</taxon>
        <taxon>Coscinodiscophyceae</taxon>
        <taxon>Thalassiosirophycidae</taxon>
        <taxon>Stephanodiscales</taxon>
        <taxon>Stephanodiscaceae</taxon>
        <taxon>Cyclotella</taxon>
    </lineage>
</organism>
<keyword evidence="3" id="KW-1185">Reference proteome</keyword>
<gene>
    <name evidence="2" type="ORF">HJC23_006215</name>
</gene>
<dbReference type="AlphaFoldDB" id="A0ABD3PWI4"/>
<dbReference type="Proteomes" id="UP001516023">
    <property type="component" value="Unassembled WGS sequence"/>
</dbReference>
<dbReference type="EMBL" id="JABMIG020000103">
    <property type="protein sequence ID" value="KAL3792303.1"/>
    <property type="molecule type" value="Genomic_DNA"/>
</dbReference>
<feature type="transmembrane region" description="Helical" evidence="1">
    <location>
        <begin position="129"/>
        <end position="152"/>
    </location>
</feature>
<feature type="transmembrane region" description="Helical" evidence="1">
    <location>
        <begin position="6"/>
        <end position="26"/>
    </location>
</feature>
<accession>A0ABD3PWI4</accession>
<comment type="caution">
    <text evidence="2">The sequence shown here is derived from an EMBL/GenBank/DDBJ whole genome shotgun (WGS) entry which is preliminary data.</text>
</comment>
<evidence type="ECO:0000256" key="1">
    <source>
        <dbReference type="SAM" id="Phobius"/>
    </source>
</evidence>
<keyword evidence="1" id="KW-0812">Transmembrane</keyword>
<protein>
    <submittedName>
        <fullName evidence="2">Uncharacterized protein</fullName>
    </submittedName>
</protein>
<evidence type="ECO:0000313" key="2">
    <source>
        <dbReference type="EMBL" id="KAL3792303.1"/>
    </source>
</evidence>
<evidence type="ECO:0000313" key="3">
    <source>
        <dbReference type="Proteomes" id="UP001516023"/>
    </source>
</evidence>
<feature type="transmembrane region" description="Helical" evidence="1">
    <location>
        <begin position="99"/>
        <end position="117"/>
    </location>
</feature>
<keyword evidence="1" id="KW-0472">Membrane</keyword>
<reference evidence="2 3" key="1">
    <citation type="journal article" date="2020" name="G3 (Bethesda)">
        <title>Improved Reference Genome for Cyclotella cryptica CCMP332, a Model for Cell Wall Morphogenesis, Salinity Adaptation, and Lipid Production in Diatoms (Bacillariophyta).</title>
        <authorList>
            <person name="Roberts W.R."/>
            <person name="Downey K.M."/>
            <person name="Ruck E.C."/>
            <person name="Traller J.C."/>
            <person name="Alverson A.J."/>
        </authorList>
    </citation>
    <scope>NUCLEOTIDE SEQUENCE [LARGE SCALE GENOMIC DNA]</scope>
    <source>
        <strain evidence="2 3">CCMP332</strain>
    </source>
</reference>
<proteinExistence type="predicted"/>
<name>A0ABD3PWI4_9STRA</name>
<sequence>MMTLWVDAFETLAIFGIVTVLFYSVYTEPKYKLQSCPETLQDNQPGDVDTSVSTMDRVGAELEGSINTSESTNPASQPPASAFKAISNKVDFTPTFSKCFISYGLFIGAFAILDFIADVLRLMNWHVFGHLSMAMNVIVGIVFLPIWLLIFAKQLPEATSRFERTQRWEGMIGNGDDETSGLMRKGEAA</sequence>